<sequence>MATGATGGTVHVVNPLQQLKRRRAQLDEHLPVDHRLSRVYRIGAGLMGLVLVAFGILGLTHRIGFFDTGGSTVAGLNTNGALSVLSIVVGALLVGGMLIGGNFASSWNILWGTLFLLSGFLNLALLQTDANFLAFKIQNVLFSFVVGLLLLVFGMYGRVSGGLSHDNPYWRARHPEEAERFARGQLHPVAGMTAGRQAARVNMQGAWHGGRGSLGPGTSLTGPHRHAGDLPGKGAGRGAGASAAAGRSGGTATGPTGMGRSAGSATDTRTGPDDTGSKER</sequence>
<evidence type="ECO:0000256" key="1">
    <source>
        <dbReference type="SAM" id="MobiDB-lite"/>
    </source>
</evidence>
<evidence type="ECO:0008006" key="5">
    <source>
        <dbReference type="Google" id="ProtNLM"/>
    </source>
</evidence>
<name>A0ABQ2UW65_9ACTN</name>
<evidence type="ECO:0000256" key="2">
    <source>
        <dbReference type="SAM" id="Phobius"/>
    </source>
</evidence>
<keyword evidence="2" id="KW-0472">Membrane</keyword>
<dbReference type="RefSeq" id="WP_189298921.1">
    <property type="nucleotide sequence ID" value="NZ_BMRP01000006.1"/>
</dbReference>
<feature type="compositionally biased region" description="Basic and acidic residues" evidence="1">
    <location>
        <begin position="270"/>
        <end position="280"/>
    </location>
</feature>
<keyword evidence="2" id="KW-1133">Transmembrane helix</keyword>
<accession>A0ABQ2UW65</accession>
<organism evidence="3 4">
    <name type="scientific">Streptomyces albospinus</name>
    <dbReference type="NCBI Taxonomy" id="285515"/>
    <lineage>
        <taxon>Bacteria</taxon>
        <taxon>Bacillati</taxon>
        <taxon>Actinomycetota</taxon>
        <taxon>Actinomycetes</taxon>
        <taxon>Kitasatosporales</taxon>
        <taxon>Streptomycetaceae</taxon>
        <taxon>Streptomyces</taxon>
    </lineage>
</organism>
<feature type="region of interest" description="Disordered" evidence="1">
    <location>
        <begin position="206"/>
        <end position="280"/>
    </location>
</feature>
<dbReference type="Proteomes" id="UP000654471">
    <property type="component" value="Unassembled WGS sequence"/>
</dbReference>
<keyword evidence="2" id="KW-0812">Transmembrane</keyword>
<dbReference type="EMBL" id="BMRP01000006">
    <property type="protein sequence ID" value="GGU57002.1"/>
    <property type="molecule type" value="Genomic_DNA"/>
</dbReference>
<evidence type="ECO:0000313" key="3">
    <source>
        <dbReference type="EMBL" id="GGU57002.1"/>
    </source>
</evidence>
<reference evidence="4" key="1">
    <citation type="journal article" date="2019" name="Int. J. Syst. Evol. Microbiol.">
        <title>The Global Catalogue of Microorganisms (GCM) 10K type strain sequencing project: providing services to taxonomists for standard genome sequencing and annotation.</title>
        <authorList>
            <consortium name="The Broad Institute Genomics Platform"/>
            <consortium name="The Broad Institute Genome Sequencing Center for Infectious Disease"/>
            <person name="Wu L."/>
            <person name="Ma J."/>
        </authorList>
    </citation>
    <scope>NUCLEOTIDE SEQUENCE [LARGE SCALE GENOMIC DNA]</scope>
    <source>
        <strain evidence="4">JCM 3399</strain>
    </source>
</reference>
<protein>
    <recommendedName>
        <fullName evidence="5">DUF4383 domain-containing protein</fullName>
    </recommendedName>
</protein>
<dbReference type="Pfam" id="PF14325">
    <property type="entry name" value="DUF4383"/>
    <property type="match status" value="1"/>
</dbReference>
<proteinExistence type="predicted"/>
<keyword evidence="4" id="KW-1185">Reference proteome</keyword>
<comment type="caution">
    <text evidence="3">The sequence shown here is derived from an EMBL/GenBank/DDBJ whole genome shotgun (WGS) entry which is preliminary data.</text>
</comment>
<feature type="transmembrane region" description="Helical" evidence="2">
    <location>
        <begin position="80"/>
        <end position="100"/>
    </location>
</feature>
<evidence type="ECO:0000313" key="4">
    <source>
        <dbReference type="Proteomes" id="UP000654471"/>
    </source>
</evidence>
<feature type="transmembrane region" description="Helical" evidence="2">
    <location>
        <begin position="137"/>
        <end position="156"/>
    </location>
</feature>
<gene>
    <name evidence="3" type="ORF">GCM10010211_22190</name>
</gene>
<feature type="transmembrane region" description="Helical" evidence="2">
    <location>
        <begin position="39"/>
        <end position="60"/>
    </location>
</feature>
<feature type="transmembrane region" description="Helical" evidence="2">
    <location>
        <begin position="107"/>
        <end position="125"/>
    </location>
</feature>